<sequence length="1179" mass="132943">MIFGLLTFAIAKECPPNNNFTNFDSISLCFGTNNPADQCQVYDYLPECLTNAIFKKESIISLKFPENGTVISLNSFPTTTELVFQTNVNSLVVVNVKFNSGLNKHIRMRIENDIRINPQPNVDDRAVVEVLSAFSDSFSQGNRVGPTVTLVNTAKVDFDYSAFGQLDLINYHVDNYLDEDNIGMINKLPSKIAIGTSIPSGNGIIGFNFYERCRLSFTSGIFNVTIVESGLQVVQLSNTTNNILFRNYFNNGYQINLRNRGIAHFRCEIDNIAPELLNINHNGDWEVYIEKGSWNSTQSNIVLNSNYPVMFLRTDVETPGLSVTGKDVILIMESSLLNVDLFNVKSLHLLSFINGTKTLKIRQCIFEHVYPESSGFDVSFGILYSESIKPELHNGATYSITQRLHIQNASNSYSAKTEESTVENFFHVNSVSFTDNSMITIPNGKTVYLNSSYQFPGNKYYIDYQESVMSGERTLLCQHKLDCSKFEVVFRNHDFFTNPKKYAGIEEPFEMTCTEQPIETSGCCEPEIVYSDFYKNVKCIGMKVNDNIYQTNITNSQVSDEEYMRWKTEISGYVDNILYSNSAKHAANFDTTPLSNITLESSDPILYYEIGQSSTGVVDSIISSGSLYVIPSTSNIIPVRSIDTQSMTGDFSKLDYRNVEYISLDYDQYSNYQTVFNKIKHINLKKGSATVEMSPNTPPVNVKNPTIKMEFKERSLKVSGQEKSENANTNTNINYHTLDFSSESEEQDVEFGINFESYSDENATGYTVLMSSPETLQTTSFSVSPSASRNVQVNISGIKSSIVTINTGNQNFYIANSYTVVPHLESNQQIYLTGTTPLNTKDPAKPLVFNNLTFSSSSQHLTFENIKYNKIVVKHLNLNSIITRFSLTHSDFEGYTFPDTTTIEVEELESSVNFVPSEFLSEGINLIIKNRLNIQQNSILYSENFDDQINLVIHGSSQNGFPIVIINDSLTRKGKSFNSVTIEYEKSEEYCLDSSTIYSMLYPNQPSFETPVFTKFEGYQFILCGSKLDCNVNISDSNDFYVEQCNNEYYKYTTKCFTDLLYSDIEENNHPYFERDTHPHTINMVDYIPYSYTCIGIKPEPVNISLVLESPHKSFKKGLSAGAIAGIVIAVVIVVVLIIVAAIIITRKRHNIEDPSQDDKNPETQREHTQDSSDESVPL</sequence>
<keyword evidence="4" id="KW-1185">Reference proteome</keyword>
<feature type="transmembrane region" description="Helical" evidence="2">
    <location>
        <begin position="1119"/>
        <end position="1145"/>
    </location>
</feature>
<dbReference type="RefSeq" id="XP_068367521.1">
    <property type="nucleotide sequence ID" value="XM_068498319.1"/>
</dbReference>
<evidence type="ECO:0000313" key="3">
    <source>
        <dbReference type="EMBL" id="OHT14385.1"/>
    </source>
</evidence>
<feature type="compositionally biased region" description="Basic and acidic residues" evidence="1">
    <location>
        <begin position="1153"/>
        <end position="1171"/>
    </location>
</feature>
<evidence type="ECO:0000256" key="2">
    <source>
        <dbReference type="SAM" id="Phobius"/>
    </source>
</evidence>
<keyword evidence="2" id="KW-0812">Transmembrane</keyword>
<evidence type="ECO:0000313" key="4">
    <source>
        <dbReference type="Proteomes" id="UP000179807"/>
    </source>
</evidence>
<name>A0A1J4KSW7_9EUKA</name>
<protein>
    <submittedName>
        <fullName evidence="3">Uncharacterized protein</fullName>
    </submittedName>
</protein>
<feature type="region of interest" description="Disordered" evidence="1">
    <location>
        <begin position="1153"/>
        <end position="1179"/>
    </location>
</feature>
<evidence type="ECO:0000256" key="1">
    <source>
        <dbReference type="SAM" id="MobiDB-lite"/>
    </source>
</evidence>
<dbReference type="VEuPathDB" id="TrichDB:TRFO_15320"/>
<gene>
    <name evidence="3" type="ORF">TRFO_15320</name>
</gene>
<keyword evidence="2" id="KW-0472">Membrane</keyword>
<dbReference type="AlphaFoldDB" id="A0A1J4KSW7"/>
<dbReference type="GeneID" id="94833023"/>
<reference evidence="3" key="1">
    <citation type="submission" date="2016-10" db="EMBL/GenBank/DDBJ databases">
        <authorList>
            <person name="Benchimol M."/>
            <person name="Almeida L.G."/>
            <person name="Vasconcelos A.T."/>
            <person name="Perreira-Neves A."/>
            <person name="Rosa I.A."/>
            <person name="Tasca T."/>
            <person name="Bogo M.R."/>
            <person name="de Souza W."/>
        </authorList>
    </citation>
    <scope>NUCLEOTIDE SEQUENCE [LARGE SCALE GENOMIC DNA]</scope>
    <source>
        <strain evidence="3">K</strain>
    </source>
</reference>
<organism evidence="3 4">
    <name type="scientific">Tritrichomonas foetus</name>
    <dbReference type="NCBI Taxonomy" id="1144522"/>
    <lineage>
        <taxon>Eukaryota</taxon>
        <taxon>Metamonada</taxon>
        <taxon>Parabasalia</taxon>
        <taxon>Tritrichomonadida</taxon>
        <taxon>Tritrichomonadidae</taxon>
        <taxon>Tritrichomonas</taxon>
    </lineage>
</organism>
<accession>A0A1J4KSW7</accession>
<proteinExistence type="predicted"/>
<dbReference type="EMBL" id="MLAK01000384">
    <property type="protein sequence ID" value="OHT14385.1"/>
    <property type="molecule type" value="Genomic_DNA"/>
</dbReference>
<dbReference type="Proteomes" id="UP000179807">
    <property type="component" value="Unassembled WGS sequence"/>
</dbReference>
<comment type="caution">
    <text evidence="3">The sequence shown here is derived from an EMBL/GenBank/DDBJ whole genome shotgun (WGS) entry which is preliminary data.</text>
</comment>
<keyword evidence="2" id="KW-1133">Transmembrane helix</keyword>